<evidence type="ECO:0000256" key="5">
    <source>
        <dbReference type="ARBA" id="ARBA00023136"/>
    </source>
</evidence>
<proteinExistence type="predicted"/>
<comment type="subcellular location">
    <subcellularLocation>
        <location evidence="1">Membrane</location>
        <topology evidence="1">Multi-pass membrane protein</topology>
    </subcellularLocation>
</comment>
<evidence type="ECO:0000256" key="6">
    <source>
        <dbReference type="ARBA" id="ARBA00023170"/>
    </source>
</evidence>
<evidence type="ECO:0000256" key="8">
    <source>
        <dbReference type="SAM" id="Phobius"/>
    </source>
</evidence>
<evidence type="ECO:0000313" key="11">
    <source>
        <dbReference type="Proteomes" id="UP000663881"/>
    </source>
</evidence>
<dbReference type="AlphaFoldDB" id="A0A819DX19"/>
<evidence type="ECO:0000256" key="7">
    <source>
        <dbReference type="ARBA" id="ARBA00023224"/>
    </source>
</evidence>
<evidence type="ECO:0000256" key="2">
    <source>
        <dbReference type="ARBA" id="ARBA00022692"/>
    </source>
</evidence>
<evidence type="ECO:0000256" key="4">
    <source>
        <dbReference type="ARBA" id="ARBA00023040"/>
    </source>
</evidence>
<feature type="transmembrane region" description="Helical" evidence="8">
    <location>
        <begin position="171"/>
        <end position="192"/>
    </location>
</feature>
<dbReference type="PROSITE" id="PS50262">
    <property type="entry name" value="G_PROTEIN_RECEP_F1_2"/>
    <property type="match status" value="1"/>
</dbReference>
<evidence type="ECO:0000256" key="3">
    <source>
        <dbReference type="ARBA" id="ARBA00022989"/>
    </source>
</evidence>
<sequence>MAVTNLPFVQQNMIRYGMSMYFALGVAGNICNCIMFTRPSYRRAPSSVYHLSFSIFAILHLIWSITPQLYTLNNTDPQKQLVLYCKMRLYGTHVLALYLRYTIAWACMDRFFATRENIRLRSLSSVKVAVMLIFTTCIVCSLVAVHIPILLDIRNNICGMVGLYKLIYPFYQIPAVSILPAVLMITFSSLTIRSLHQRHTTQIQARKRDRHLLRMVIAEVVVVVATSIPDSANQIYEIATHDVVNKSAQRLEIESFITFLTQFAIYMISACPFFIFMFVSKPYRKEFVNTMIKCQIKCMQRPNRVMHSTAQ</sequence>
<dbReference type="GO" id="GO:0005886">
    <property type="term" value="C:plasma membrane"/>
    <property type="evidence" value="ECO:0007669"/>
    <property type="project" value="TreeGrafter"/>
</dbReference>
<keyword evidence="3 8" id="KW-1133">Transmembrane helix</keyword>
<feature type="transmembrane region" description="Helical" evidence="8">
    <location>
        <begin position="90"/>
        <end position="108"/>
    </location>
</feature>
<protein>
    <recommendedName>
        <fullName evidence="9">G-protein coupled receptors family 1 profile domain-containing protein</fullName>
    </recommendedName>
</protein>
<comment type="caution">
    <text evidence="10">The sequence shown here is derived from an EMBL/GenBank/DDBJ whole genome shotgun (WGS) entry which is preliminary data.</text>
</comment>
<keyword evidence="7" id="KW-0807">Transducer</keyword>
<accession>A0A819DX19</accession>
<keyword evidence="4" id="KW-0297">G-protein coupled receptor</keyword>
<reference evidence="10" key="1">
    <citation type="submission" date="2021-02" db="EMBL/GenBank/DDBJ databases">
        <authorList>
            <person name="Nowell W R."/>
        </authorList>
    </citation>
    <scope>NUCLEOTIDE SEQUENCE</scope>
</reference>
<dbReference type="Proteomes" id="UP000663881">
    <property type="component" value="Unassembled WGS sequence"/>
</dbReference>
<organism evidence="10 11">
    <name type="scientific">Adineta steineri</name>
    <dbReference type="NCBI Taxonomy" id="433720"/>
    <lineage>
        <taxon>Eukaryota</taxon>
        <taxon>Metazoa</taxon>
        <taxon>Spiralia</taxon>
        <taxon>Gnathifera</taxon>
        <taxon>Rotifera</taxon>
        <taxon>Eurotatoria</taxon>
        <taxon>Bdelloidea</taxon>
        <taxon>Adinetida</taxon>
        <taxon>Adinetidae</taxon>
        <taxon>Adineta</taxon>
    </lineage>
</organism>
<evidence type="ECO:0000256" key="1">
    <source>
        <dbReference type="ARBA" id="ARBA00004141"/>
    </source>
</evidence>
<evidence type="ECO:0000313" key="10">
    <source>
        <dbReference type="EMBL" id="CAF3840732.1"/>
    </source>
</evidence>
<feature type="transmembrane region" description="Helical" evidence="8">
    <location>
        <begin position="128"/>
        <end position="151"/>
    </location>
</feature>
<keyword evidence="5 8" id="KW-0472">Membrane</keyword>
<feature type="transmembrane region" description="Helical" evidence="8">
    <location>
        <begin position="48"/>
        <end position="70"/>
    </location>
</feature>
<feature type="transmembrane region" description="Helical" evidence="8">
    <location>
        <begin position="212"/>
        <end position="236"/>
    </location>
</feature>
<dbReference type="GO" id="GO:0004930">
    <property type="term" value="F:G protein-coupled receptor activity"/>
    <property type="evidence" value="ECO:0007669"/>
    <property type="project" value="UniProtKB-KW"/>
</dbReference>
<dbReference type="PANTHER" id="PTHR24243:SF208">
    <property type="entry name" value="PYROKININ-1 RECEPTOR"/>
    <property type="match status" value="1"/>
</dbReference>
<gene>
    <name evidence="10" type="ORF">OKA104_LOCUS20883</name>
</gene>
<name>A0A819DX19_9BILA</name>
<feature type="transmembrane region" description="Helical" evidence="8">
    <location>
        <begin position="256"/>
        <end position="279"/>
    </location>
</feature>
<keyword evidence="2 8" id="KW-0812">Transmembrane</keyword>
<keyword evidence="6" id="KW-0675">Receptor</keyword>
<feature type="transmembrane region" description="Helical" evidence="8">
    <location>
        <begin position="16"/>
        <end position="36"/>
    </location>
</feature>
<dbReference type="EMBL" id="CAJOAY010001420">
    <property type="protein sequence ID" value="CAF3840732.1"/>
    <property type="molecule type" value="Genomic_DNA"/>
</dbReference>
<dbReference type="InterPro" id="IPR017452">
    <property type="entry name" value="GPCR_Rhodpsn_7TM"/>
</dbReference>
<dbReference type="SUPFAM" id="SSF81321">
    <property type="entry name" value="Family A G protein-coupled receptor-like"/>
    <property type="match status" value="1"/>
</dbReference>
<feature type="domain" description="G-protein coupled receptors family 1 profile" evidence="9">
    <location>
        <begin position="28"/>
        <end position="276"/>
    </location>
</feature>
<dbReference type="PANTHER" id="PTHR24243">
    <property type="entry name" value="G-PROTEIN COUPLED RECEPTOR"/>
    <property type="match status" value="1"/>
</dbReference>
<dbReference type="Gene3D" id="1.20.1070.10">
    <property type="entry name" value="Rhodopsin 7-helix transmembrane proteins"/>
    <property type="match status" value="1"/>
</dbReference>
<evidence type="ECO:0000259" key="9">
    <source>
        <dbReference type="PROSITE" id="PS50262"/>
    </source>
</evidence>